<gene>
    <name evidence="2" type="ORF">JI435_424300</name>
</gene>
<proteinExistence type="predicted"/>
<keyword evidence="1" id="KW-0812">Transmembrane</keyword>
<evidence type="ECO:0000313" key="3">
    <source>
        <dbReference type="Proteomes" id="UP000663193"/>
    </source>
</evidence>
<dbReference type="VEuPathDB" id="FungiDB:JI435_424300"/>
<keyword evidence="3" id="KW-1185">Reference proteome</keyword>
<protein>
    <submittedName>
        <fullName evidence="2">Uncharacterized protein</fullName>
    </submittedName>
</protein>
<keyword evidence="1" id="KW-0472">Membrane</keyword>
<reference evidence="3" key="1">
    <citation type="journal article" date="2021" name="BMC Genomics">
        <title>Chromosome-level genome assembly and manually-curated proteome of model necrotroph Parastagonospora nodorum Sn15 reveals a genome-wide trove of candidate effector homologs, and redundancy of virulence-related functions within an accessory chromosome.</title>
        <authorList>
            <person name="Bertazzoni S."/>
            <person name="Jones D.A.B."/>
            <person name="Phan H.T."/>
            <person name="Tan K.-C."/>
            <person name="Hane J.K."/>
        </authorList>
    </citation>
    <scope>NUCLEOTIDE SEQUENCE [LARGE SCALE GENOMIC DNA]</scope>
    <source>
        <strain evidence="3">SN15 / ATCC MYA-4574 / FGSC 10173)</strain>
    </source>
</reference>
<sequence length="72" mass="7804">MLPTSATRGHLSPGSLKYNVTMTPGVFVFSTFLALFPDDQTTHKAQAVLHKFATEACDQCARCEAGTDDNKL</sequence>
<organism evidence="2 3">
    <name type="scientific">Phaeosphaeria nodorum (strain SN15 / ATCC MYA-4574 / FGSC 10173)</name>
    <name type="common">Glume blotch fungus</name>
    <name type="synonym">Parastagonospora nodorum</name>
    <dbReference type="NCBI Taxonomy" id="321614"/>
    <lineage>
        <taxon>Eukaryota</taxon>
        <taxon>Fungi</taxon>
        <taxon>Dikarya</taxon>
        <taxon>Ascomycota</taxon>
        <taxon>Pezizomycotina</taxon>
        <taxon>Dothideomycetes</taxon>
        <taxon>Pleosporomycetidae</taxon>
        <taxon>Pleosporales</taxon>
        <taxon>Pleosporineae</taxon>
        <taxon>Phaeosphaeriaceae</taxon>
        <taxon>Parastagonospora</taxon>
    </lineage>
</organism>
<evidence type="ECO:0000313" key="2">
    <source>
        <dbReference type="EMBL" id="QRD07374.1"/>
    </source>
</evidence>
<keyword evidence="1" id="KW-1133">Transmembrane helix</keyword>
<accession>A0A7U2ICM1</accession>
<name>A0A7U2ICM1_PHANO</name>
<dbReference type="AlphaFoldDB" id="A0A7U2ICM1"/>
<dbReference type="EMBL" id="CP069044">
    <property type="protein sequence ID" value="QRD07374.1"/>
    <property type="molecule type" value="Genomic_DNA"/>
</dbReference>
<evidence type="ECO:0000256" key="1">
    <source>
        <dbReference type="SAM" id="Phobius"/>
    </source>
</evidence>
<feature type="transmembrane region" description="Helical" evidence="1">
    <location>
        <begin position="20"/>
        <end position="36"/>
    </location>
</feature>
<dbReference type="Proteomes" id="UP000663193">
    <property type="component" value="Chromosome 22"/>
</dbReference>